<accession>A0A0E0G6B4</accession>
<sequence>MECLPWIEMERRVLAEERKGLLRIKAKAIGFEESVVTEEHDGWEASSRLPRSIKRVRERGPTAAVPWRGA</sequence>
<dbReference type="AlphaFoldDB" id="A0A0E0G6B4"/>
<dbReference type="EnsemblPlants" id="ONIVA02G17270.1">
    <property type="protein sequence ID" value="ONIVA02G17270.1"/>
    <property type="gene ID" value="ONIVA02G17270"/>
</dbReference>
<protein>
    <submittedName>
        <fullName evidence="1">Uncharacterized protein</fullName>
    </submittedName>
</protein>
<dbReference type="HOGENOM" id="CLU_2798121_0_0_1"/>
<evidence type="ECO:0000313" key="2">
    <source>
        <dbReference type="Proteomes" id="UP000006591"/>
    </source>
</evidence>
<dbReference type="Gramene" id="ONIVA02G17270.1">
    <property type="protein sequence ID" value="ONIVA02G17270.1"/>
    <property type="gene ID" value="ONIVA02G17270"/>
</dbReference>
<name>A0A0E0G6B4_ORYNI</name>
<keyword evidence="2" id="KW-1185">Reference proteome</keyword>
<evidence type="ECO:0000313" key="1">
    <source>
        <dbReference type="EnsemblPlants" id="ONIVA02G17270.1"/>
    </source>
</evidence>
<organism evidence="1">
    <name type="scientific">Oryza nivara</name>
    <name type="common">Indian wild rice</name>
    <name type="synonym">Oryza sativa f. spontanea</name>
    <dbReference type="NCBI Taxonomy" id="4536"/>
    <lineage>
        <taxon>Eukaryota</taxon>
        <taxon>Viridiplantae</taxon>
        <taxon>Streptophyta</taxon>
        <taxon>Embryophyta</taxon>
        <taxon>Tracheophyta</taxon>
        <taxon>Spermatophyta</taxon>
        <taxon>Magnoliopsida</taxon>
        <taxon>Liliopsida</taxon>
        <taxon>Poales</taxon>
        <taxon>Poaceae</taxon>
        <taxon>BOP clade</taxon>
        <taxon>Oryzoideae</taxon>
        <taxon>Oryzeae</taxon>
        <taxon>Oryzinae</taxon>
        <taxon>Oryza</taxon>
    </lineage>
</organism>
<dbReference type="Proteomes" id="UP000006591">
    <property type="component" value="Chromosome 2"/>
</dbReference>
<proteinExistence type="predicted"/>
<reference evidence="1" key="2">
    <citation type="submission" date="2018-04" db="EMBL/GenBank/DDBJ databases">
        <title>OnivRS2 (Oryza nivara Reference Sequence Version 2).</title>
        <authorList>
            <person name="Zhang J."/>
            <person name="Kudrna D."/>
            <person name="Lee S."/>
            <person name="Talag J."/>
            <person name="Rajasekar S."/>
            <person name="Welchert J."/>
            <person name="Hsing Y.-I."/>
            <person name="Wing R.A."/>
        </authorList>
    </citation>
    <scope>NUCLEOTIDE SEQUENCE [LARGE SCALE GENOMIC DNA]</scope>
    <source>
        <strain evidence="1">SL10</strain>
    </source>
</reference>
<reference evidence="1" key="1">
    <citation type="submission" date="2015-04" db="UniProtKB">
        <authorList>
            <consortium name="EnsemblPlants"/>
        </authorList>
    </citation>
    <scope>IDENTIFICATION</scope>
    <source>
        <strain evidence="1">SL10</strain>
    </source>
</reference>